<dbReference type="EMBL" id="JAAPAO010001650">
    <property type="protein sequence ID" value="KAF4649138.1"/>
    <property type="molecule type" value="Genomic_DNA"/>
</dbReference>
<dbReference type="InterPro" id="IPR005135">
    <property type="entry name" value="Endo/exonuclease/phosphatase"/>
</dbReference>
<evidence type="ECO:0000313" key="2">
    <source>
        <dbReference type="EMBL" id="KAF4649138.1"/>
    </source>
</evidence>
<evidence type="ECO:0000259" key="1">
    <source>
        <dbReference type="Pfam" id="PF14529"/>
    </source>
</evidence>
<dbReference type="GO" id="GO:0003824">
    <property type="term" value="F:catalytic activity"/>
    <property type="evidence" value="ECO:0007669"/>
    <property type="project" value="InterPro"/>
</dbReference>
<proteinExistence type="predicted"/>
<dbReference type="Proteomes" id="UP000591131">
    <property type="component" value="Unassembled WGS sequence"/>
</dbReference>
<evidence type="ECO:0000313" key="3">
    <source>
        <dbReference type="Proteomes" id="UP000591131"/>
    </source>
</evidence>
<dbReference type="SUPFAM" id="SSF56219">
    <property type="entry name" value="DNase I-like"/>
    <property type="match status" value="1"/>
</dbReference>
<reference evidence="2 3" key="1">
    <citation type="submission" date="2020-04" db="EMBL/GenBank/DDBJ databases">
        <title>Perkinsus chesapeaki whole genome sequence.</title>
        <authorList>
            <person name="Bogema D.R."/>
        </authorList>
    </citation>
    <scope>NUCLEOTIDE SEQUENCE [LARGE SCALE GENOMIC DNA]</scope>
    <source>
        <strain evidence="2">ATCC PRA-425</strain>
    </source>
</reference>
<protein>
    <recommendedName>
        <fullName evidence="1">Endonuclease/exonuclease/phosphatase domain-containing protein</fullName>
    </recommendedName>
</protein>
<organism evidence="2 3">
    <name type="scientific">Perkinsus chesapeaki</name>
    <name type="common">Clam parasite</name>
    <name type="synonym">Perkinsus andrewsi</name>
    <dbReference type="NCBI Taxonomy" id="330153"/>
    <lineage>
        <taxon>Eukaryota</taxon>
        <taxon>Sar</taxon>
        <taxon>Alveolata</taxon>
        <taxon>Perkinsozoa</taxon>
        <taxon>Perkinsea</taxon>
        <taxon>Perkinsida</taxon>
        <taxon>Perkinsidae</taxon>
        <taxon>Perkinsus</taxon>
    </lineage>
</organism>
<dbReference type="Pfam" id="PF14529">
    <property type="entry name" value="Exo_endo_phos_2"/>
    <property type="match status" value="1"/>
</dbReference>
<keyword evidence="3" id="KW-1185">Reference proteome</keyword>
<gene>
    <name evidence="2" type="ORF">FOL47_002389</name>
</gene>
<accession>A0A7J6KPR9</accession>
<dbReference type="AlphaFoldDB" id="A0A7J6KPR9"/>
<sequence>MSTWSELVDLAGKYWIILSDANAYGYRWSDGNFKGDATQAVRGRKIEEWLENHEGVCHNDCNSYTFIRPVSGAGHSGYQCSSVDLTISSNDVNVYSWVSHQEVRPYDHLLIEIKVGLTGG</sequence>
<dbReference type="InterPro" id="IPR036691">
    <property type="entry name" value="Endo/exonu/phosph_ase_sf"/>
</dbReference>
<feature type="non-terminal residue" evidence="2">
    <location>
        <position position="120"/>
    </location>
</feature>
<dbReference type="Gene3D" id="3.60.10.10">
    <property type="entry name" value="Endonuclease/exonuclease/phosphatase"/>
    <property type="match status" value="1"/>
</dbReference>
<comment type="caution">
    <text evidence="2">The sequence shown here is derived from an EMBL/GenBank/DDBJ whole genome shotgun (WGS) entry which is preliminary data.</text>
</comment>
<name>A0A7J6KPR9_PERCH</name>
<feature type="domain" description="Endonuclease/exonuclease/phosphatase" evidence="1">
    <location>
        <begin position="14"/>
        <end position="111"/>
    </location>
</feature>